<keyword evidence="2" id="KW-1185">Reference proteome</keyword>
<evidence type="ECO:0000313" key="3">
    <source>
        <dbReference type="RefSeq" id="XP_026190810.1"/>
    </source>
</evidence>
<reference evidence="3" key="1">
    <citation type="submission" date="2025-08" db="UniProtKB">
        <authorList>
            <consortium name="RefSeq"/>
        </authorList>
    </citation>
    <scope>IDENTIFICATION</scope>
</reference>
<dbReference type="RefSeq" id="XP_026190810.1">
    <property type="nucleotide sequence ID" value="XM_026335025.1"/>
</dbReference>
<accession>A0A6P6RUK9</accession>
<dbReference type="AlphaFoldDB" id="A0A6P6RUK9"/>
<organism evidence="2 3">
    <name type="scientific">Cyclospora cayetanensis</name>
    <dbReference type="NCBI Taxonomy" id="88456"/>
    <lineage>
        <taxon>Eukaryota</taxon>
        <taxon>Sar</taxon>
        <taxon>Alveolata</taxon>
        <taxon>Apicomplexa</taxon>
        <taxon>Conoidasida</taxon>
        <taxon>Coccidia</taxon>
        <taxon>Eucoccidiorida</taxon>
        <taxon>Eimeriorina</taxon>
        <taxon>Eimeriidae</taxon>
        <taxon>Cyclospora</taxon>
    </lineage>
</organism>
<dbReference type="GeneID" id="34618114"/>
<evidence type="ECO:0000313" key="2">
    <source>
        <dbReference type="Proteomes" id="UP000515125"/>
    </source>
</evidence>
<feature type="compositionally biased region" description="Polar residues" evidence="1">
    <location>
        <begin position="136"/>
        <end position="152"/>
    </location>
</feature>
<dbReference type="OrthoDB" id="10655013at2759"/>
<name>A0A6P6RUK9_9EIME</name>
<gene>
    <name evidence="3" type="primary">LOC34618114</name>
</gene>
<dbReference type="Proteomes" id="UP000515125">
    <property type="component" value="Unplaced"/>
</dbReference>
<sequence>MLRLLPPFCRRLRCSCWTAFATGLPAPLLTRAVSEIATSLGSALGFLKQQMQQQQQHQLQQHVENAMLTAAACAQALWALVSQRSEVTRCLRKDGRRGSSLQQSWLSAAQLLLALLLQGSHGTAAAATSTGPFNGRGSSPVQQAEQPHLAQTEQLQEEQSQRRLSCLQAWICCRSVQFLGAAFRCCCLLTAASNRRSGRISVATQGAGSNPSPPQSRVEVSQLEGWADIMSGFAQRLIDVVACSSSGAEAQRAARSTRENFKQRAPHERQEDDGPLVYLRGRAALRSCSFLLGVLWKSHEFVPLQRQQQALLLILVRLLHTLPRLRHRRMLEDALDAVYRTGALAANRGSSSRRMLLFLAAEVLSVRQQQLQGTVGASAGGASQRACVGTGKVIGPSWQRRLLCSSLLSLAFELMAGAAAAEEGGEMVAEVSCHLRDVPRAALQSAYDEFCEHHLYKGNA</sequence>
<protein>
    <submittedName>
        <fullName evidence="3">Uncharacterized protein LOC34618114</fullName>
    </submittedName>
</protein>
<proteinExistence type="predicted"/>
<feature type="region of interest" description="Disordered" evidence="1">
    <location>
        <begin position="126"/>
        <end position="153"/>
    </location>
</feature>
<evidence type="ECO:0000256" key="1">
    <source>
        <dbReference type="SAM" id="MobiDB-lite"/>
    </source>
</evidence>